<proteinExistence type="predicted"/>
<evidence type="ECO:0000313" key="1">
    <source>
        <dbReference type="EMBL" id="GAA1620891.1"/>
    </source>
</evidence>
<reference evidence="1 2" key="1">
    <citation type="journal article" date="2019" name="Int. J. Syst. Evol. Microbiol.">
        <title>The Global Catalogue of Microorganisms (GCM) 10K type strain sequencing project: providing services to taxonomists for standard genome sequencing and annotation.</title>
        <authorList>
            <consortium name="The Broad Institute Genomics Platform"/>
            <consortium name="The Broad Institute Genome Sequencing Center for Infectious Disease"/>
            <person name="Wu L."/>
            <person name="Ma J."/>
        </authorList>
    </citation>
    <scope>NUCLEOTIDE SEQUENCE [LARGE SCALE GENOMIC DNA]</scope>
    <source>
        <strain evidence="1 2">JCM 14969</strain>
    </source>
</reference>
<dbReference type="InterPro" id="IPR034154">
    <property type="entry name" value="TOPRIM_DnaG/twinkle"/>
</dbReference>
<name>A0ABN2EX68_9ACTN</name>
<dbReference type="EMBL" id="BAAAOS010000085">
    <property type="protein sequence ID" value="GAA1620891.1"/>
    <property type="molecule type" value="Genomic_DNA"/>
</dbReference>
<dbReference type="RefSeq" id="WP_344222763.1">
    <property type="nucleotide sequence ID" value="NZ_BAAAOS010000085.1"/>
</dbReference>
<evidence type="ECO:0008006" key="3">
    <source>
        <dbReference type="Google" id="ProtNLM"/>
    </source>
</evidence>
<dbReference type="Gene3D" id="3.40.1360.10">
    <property type="match status" value="1"/>
</dbReference>
<gene>
    <name evidence="1" type="ORF">GCM10009789_87790</name>
</gene>
<sequence length="210" mass="23927">MSRKMRQYVYTNPKGEPRISKVRYEPKAFRMFSWITSERKPEGGFWVPKIRDNRLAFSERAMYRLPELLQALRSNRRVAWCEGEKDADALVSVGVAATSHWQGASEVHICQASWFTRGTGRIYIVVDVDEAGAYSGCLRYDALCRVGVDRSRLRIVAPPHPHTDAAEAVEAGLRLRDFRRVPLSRLRPVAASYLAQRQARRGSSDWQSAS</sequence>
<keyword evidence="2" id="KW-1185">Reference proteome</keyword>
<dbReference type="CDD" id="cd01029">
    <property type="entry name" value="TOPRIM_primases"/>
    <property type="match status" value="1"/>
</dbReference>
<evidence type="ECO:0000313" key="2">
    <source>
        <dbReference type="Proteomes" id="UP001500393"/>
    </source>
</evidence>
<dbReference type="SUPFAM" id="SSF56731">
    <property type="entry name" value="DNA primase core"/>
    <property type="match status" value="1"/>
</dbReference>
<protein>
    <recommendedName>
        <fullName evidence="3">Toprim domain-containing protein</fullName>
    </recommendedName>
</protein>
<organism evidence="1 2">
    <name type="scientific">Kribbella sancticallisti</name>
    <dbReference type="NCBI Taxonomy" id="460087"/>
    <lineage>
        <taxon>Bacteria</taxon>
        <taxon>Bacillati</taxon>
        <taxon>Actinomycetota</taxon>
        <taxon>Actinomycetes</taxon>
        <taxon>Propionibacteriales</taxon>
        <taxon>Kribbellaceae</taxon>
        <taxon>Kribbella</taxon>
    </lineage>
</organism>
<comment type="caution">
    <text evidence="1">The sequence shown here is derived from an EMBL/GenBank/DDBJ whole genome shotgun (WGS) entry which is preliminary data.</text>
</comment>
<accession>A0ABN2EX68</accession>
<dbReference type="Proteomes" id="UP001500393">
    <property type="component" value="Unassembled WGS sequence"/>
</dbReference>